<dbReference type="SUPFAM" id="SSF53448">
    <property type="entry name" value="Nucleotide-diphospho-sugar transferases"/>
    <property type="match status" value="1"/>
</dbReference>
<keyword evidence="3" id="KW-1185">Reference proteome</keyword>
<dbReference type="PANTHER" id="PTHR11183">
    <property type="entry name" value="GLYCOGENIN SUBFAMILY MEMBER"/>
    <property type="match status" value="1"/>
</dbReference>
<dbReference type="InterPro" id="IPR002495">
    <property type="entry name" value="Glyco_trans_8"/>
</dbReference>
<organism evidence="2 3">
    <name type="scientific">Tilletia indica</name>
    <dbReference type="NCBI Taxonomy" id="43049"/>
    <lineage>
        <taxon>Eukaryota</taxon>
        <taxon>Fungi</taxon>
        <taxon>Dikarya</taxon>
        <taxon>Basidiomycota</taxon>
        <taxon>Ustilaginomycotina</taxon>
        <taxon>Exobasidiomycetes</taxon>
        <taxon>Tilletiales</taxon>
        <taxon>Tilletiaceae</taxon>
        <taxon>Tilletia</taxon>
    </lineage>
</organism>
<reference evidence="2" key="1">
    <citation type="submission" date="2016-04" db="EMBL/GenBank/DDBJ databases">
        <authorList>
            <person name="Nguyen H.D."/>
            <person name="Samba Siva P."/>
            <person name="Cullis J."/>
            <person name="Levesque C.A."/>
            <person name="Hambleton S."/>
        </authorList>
    </citation>
    <scope>NUCLEOTIDE SEQUENCE</scope>
    <source>
        <strain evidence="2">DAOMC 236416</strain>
    </source>
</reference>
<dbReference type="InterPro" id="IPR050587">
    <property type="entry name" value="GNT1/Glycosyltrans_8"/>
</dbReference>
<dbReference type="InterPro" id="IPR029058">
    <property type="entry name" value="AB_hydrolase_fold"/>
</dbReference>
<dbReference type="Gene3D" id="3.90.550.10">
    <property type="entry name" value="Spore Coat Polysaccharide Biosynthesis Protein SpsA, Chain A"/>
    <property type="match status" value="1"/>
</dbReference>
<protein>
    <recommendedName>
        <fullName evidence="1">Serine aminopeptidase S33 domain-containing protein</fullName>
    </recommendedName>
</protein>
<evidence type="ECO:0000313" key="2">
    <source>
        <dbReference type="EMBL" id="KAE8259650.1"/>
    </source>
</evidence>
<proteinExistence type="predicted"/>
<dbReference type="Pfam" id="PF12146">
    <property type="entry name" value="Hydrolase_4"/>
    <property type="match status" value="1"/>
</dbReference>
<evidence type="ECO:0000313" key="3">
    <source>
        <dbReference type="Proteomes" id="UP000077521"/>
    </source>
</evidence>
<sequence length="699" mass="78617">MATIDIANPGTDEQIWIEDGGSPSVRFFAKRFSPPADQPTRAAVLLVHGYIEHCSRFDHVGKYYASKGIEFFGFDQRGFGRTAKDGPNPRRDYTNTSWLEQFKDIEFMLKNYRSWLDDKYGKDKVPIYLVGHSMGGGLALGFMTRNGSAFNYPAPQTLDLIHGVIATGPWLRLIDQPPSILPMIAKPAFTLLPFLRHRAPLKPEEISRDKAVQEDNRQDKYCDTDVLLKSIHGPLTGGISILTKDYKAWPESKPVLVTHGEADLITNPKGSKEFIEKVKATDKEYKGWPEYYHECHNEPGNDKIVFLDYCIDWILKRTPQSGASPTPGSSNVTEPAAVLAADASAQIDEVKSNGKISENGNGAAMGVASGLDPSAAKSNGKASKRRACWATLLTRDNYVPGLVVLSQTLLRDHGSKYPLVVMVTSTLSERAREVIEQLGCEVREVAPVLPGQKSTSQAFERFTEAWTKLRAFELDEFERVVMIDSDMLIRRNMDELIDELPLGSHQIAAGFACTCNPNKIATYPDDWVPANCAFTPQRHPECLTKPTALTKDSPPTYKLLNSGLVVITPSQTTMSQMIDQIQTDPKVAAYRFPDQDFLADWFEGEGYVPLPWIYNALKPTRECHPEMWRDEEVRNIHYILNKPWTSGYPLPDSTVQFADVHRWWWDVYRRIEPTRAGMTSESLWNELVVANIKDEPQLE</sequence>
<evidence type="ECO:0000259" key="1">
    <source>
        <dbReference type="Pfam" id="PF12146"/>
    </source>
</evidence>
<comment type="caution">
    <text evidence="2">The sequence shown here is derived from an EMBL/GenBank/DDBJ whole genome shotgun (WGS) entry which is preliminary data.</text>
</comment>
<gene>
    <name evidence="2" type="ORF">A4X13_0g872</name>
</gene>
<dbReference type="InterPro" id="IPR022742">
    <property type="entry name" value="Hydrolase_4"/>
</dbReference>
<dbReference type="Proteomes" id="UP000077521">
    <property type="component" value="Unassembled WGS sequence"/>
</dbReference>
<reference evidence="2" key="2">
    <citation type="journal article" date="2019" name="IMA Fungus">
        <title>Genome sequencing and comparison of five Tilletia species to identify candidate genes for the detection of regulated species infecting wheat.</title>
        <authorList>
            <person name="Nguyen H.D.T."/>
            <person name="Sultana T."/>
            <person name="Kesanakurti P."/>
            <person name="Hambleton S."/>
        </authorList>
    </citation>
    <scope>NUCLEOTIDE SEQUENCE</scope>
    <source>
        <strain evidence="2">DAOMC 236416</strain>
    </source>
</reference>
<dbReference type="Gene3D" id="3.40.50.1820">
    <property type="entry name" value="alpha/beta hydrolase"/>
    <property type="match status" value="1"/>
</dbReference>
<dbReference type="AlphaFoldDB" id="A0A177TG03"/>
<name>A0A177TG03_9BASI</name>
<dbReference type="EMBL" id="LWDF02000030">
    <property type="protein sequence ID" value="KAE8259650.1"/>
    <property type="molecule type" value="Genomic_DNA"/>
</dbReference>
<dbReference type="CDD" id="cd02537">
    <property type="entry name" value="GT8_Glycogenin"/>
    <property type="match status" value="1"/>
</dbReference>
<dbReference type="GO" id="GO:0016757">
    <property type="term" value="F:glycosyltransferase activity"/>
    <property type="evidence" value="ECO:0007669"/>
    <property type="project" value="InterPro"/>
</dbReference>
<dbReference type="SUPFAM" id="SSF53474">
    <property type="entry name" value="alpha/beta-Hydrolases"/>
    <property type="match status" value="1"/>
</dbReference>
<dbReference type="InterPro" id="IPR029044">
    <property type="entry name" value="Nucleotide-diphossugar_trans"/>
</dbReference>
<dbReference type="Pfam" id="PF01501">
    <property type="entry name" value="Glyco_transf_8"/>
    <property type="match status" value="1"/>
</dbReference>
<feature type="domain" description="Serine aminopeptidase S33" evidence="1">
    <location>
        <begin position="39"/>
        <end position="299"/>
    </location>
</feature>
<accession>A0A177TG03</accession>